<organism evidence="4 5">
    <name type="scientific">Rhodococcus erythropolis</name>
    <name type="common">Arthrobacter picolinophilus</name>
    <dbReference type="NCBI Taxonomy" id="1833"/>
    <lineage>
        <taxon>Bacteria</taxon>
        <taxon>Bacillati</taxon>
        <taxon>Actinomycetota</taxon>
        <taxon>Actinomycetes</taxon>
        <taxon>Mycobacteriales</taxon>
        <taxon>Nocardiaceae</taxon>
        <taxon>Rhodococcus</taxon>
        <taxon>Rhodococcus erythropolis group</taxon>
    </lineage>
</organism>
<dbReference type="EMBL" id="MRBO01000356">
    <property type="protein sequence ID" value="KAB2585204.1"/>
    <property type="molecule type" value="Genomic_DNA"/>
</dbReference>
<proteinExistence type="predicted"/>
<evidence type="ECO:0000313" key="4">
    <source>
        <dbReference type="EMBL" id="KAB2585204.1"/>
    </source>
</evidence>
<protein>
    <recommendedName>
        <fullName evidence="3">DUF8175 domain-containing protein</fullName>
    </recommendedName>
</protein>
<feature type="region of interest" description="Disordered" evidence="1">
    <location>
        <begin position="1"/>
        <end position="23"/>
    </location>
</feature>
<dbReference type="InterPro" id="IPR058488">
    <property type="entry name" value="DUF8175"/>
</dbReference>
<dbReference type="Pfam" id="PF26526">
    <property type="entry name" value="DUF8175"/>
    <property type="match status" value="1"/>
</dbReference>
<feature type="region of interest" description="Disordered" evidence="1">
    <location>
        <begin position="56"/>
        <end position="82"/>
    </location>
</feature>
<evidence type="ECO:0000256" key="1">
    <source>
        <dbReference type="SAM" id="MobiDB-lite"/>
    </source>
</evidence>
<dbReference type="AlphaFoldDB" id="A0A5N5EBB7"/>
<evidence type="ECO:0000259" key="3">
    <source>
        <dbReference type="Pfam" id="PF26526"/>
    </source>
</evidence>
<dbReference type="Proteomes" id="UP000325576">
    <property type="component" value="Unassembled WGS sequence"/>
</dbReference>
<evidence type="ECO:0000256" key="2">
    <source>
        <dbReference type="SAM" id="Phobius"/>
    </source>
</evidence>
<feature type="compositionally biased region" description="Low complexity" evidence="1">
    <location>
        <begin position="9"/>
        <end position="23"/>
    </location>
</feature>
<accession>A0A5N5EBB7</accession>
<keyword evidence="2" id="KW-0472">Membrane</keyword>
<name>A0A5N5EBB7_RHOER</name>
<feature type="transmembrane region" description="Helical" evidence="2">
    <location>
        <begin position="31"/>
        <end position="52"/>
    </location>
</feature>
<evidence type="ECO:0000313" key="5">
    <source>
        <dbReference type="Proteomes" id="UP000325576"/>
    </source>
</evidence>
<sequence length="243" mass="25022">MAKDFSQVGSSSGPSFATGSPSSGPGPGLPLWVKLVIGFSVFALIVGIIAVFTSGGGDDSDSGSDAIRAAHGPTTTIDGVPAGYTRDQAGAQTAAVNFSQANGQTYMGRIDAAKLREVAVASNPTPALESVIDISSGRTDSGKGSYSDVPLVVTVTDFTQDSATVSIWSMGVSQSPVSEDSDKVGILTVYGTNTITVVWEDGDWKVQDWKFVTGPSLEDAQFPAADSALSKPGANGFYTFYVN</sequence>
<comment type="caution">
    <text evidence="4">The sequence shown here is derived from an EMBL/GenBank/DDBJ whole genome shotgun (WGS) entry which is preliminary data.</text>
</comment>
<reference evidence="4 5" key="1">
    <citation type="journal article" date="2017" name="Poromechanics V (2013)">
        <title>Genomic Characterization of the Arsenic-Tolerant Actinobacterium, &lt;i&gt;Rhodococcus erythropolis&lt;/i&gt; S43.</title>
        <authorList>
            <person name="Retamal-Morales G."/>
            <person name="Mehnert M."/>
            <person name="Schwabe R."/>
            <person name="Tischler D."/>
            <person name="Schloemann M."/>
            <person name="Levican G.J."/>
        </authorList>
    </citation>
    <scope>NUCLEOTIDE SEQUENCE [LARGE SCALE GENOMIC DNA]</scope>
    <source>
        <strain evidence="4 5">S43</strain>
    </source>
</reference>
<gene>
    <name evidence="4" type="ORF">BS297_11585</name>
</gene>
<keyword evidence="2" id="KW-0812">Transmembrane</keyword>
<feature type="domain" description="DUF8175" evidence="3">
    <location>
        <begin position="69"/>
        <end position="207"/>
    </location>
</feature>
<keyword evidence="2" id="KW-1133">Transmembrane helix</keyword>